<accession>A0AAD5LMT9</accession>
<reference evidence="2 3" key="1">
    <citation type="submission" date="2022-05" db="EMBL/GenBank/DDBJ databases">
        <title>A multi-omics perspective on studying reproductive biology in Daphnia sinensis.</title>
        <authorList>
            <person name="Jia J."/>
        </authorList>
    </citation>
    <scope>NUCLEOTIDE SEQUENCE [LARGE SCALE GENOMIC DNA]</scope>
    <source>
        <strain evidence="2 3">WSL</strain>
    </source>
</reference>
<comment type="caution">
    <text evidence="2">The sequence shown here is derived from an EMBL/GenBank/DDBJ whole genome shotgun (WGS) entry which is preliminary data.</text>
</comment>
<evidence type="ECO:0000313" key="1">
    <source>
        <dbReference type="EMBL" id="KAI9549181.1"/>
    </source>
</evidence>
<protein>
    <submittedName>
        <fullName evidence="2">Uncharacterized protein</fullName>
    </submittedName>
</protein>
<dbReference type="AlphaFoldDB" id="A0AAD5LMT9"/>
<evidence type="ECO:0000313" key="3">
    <source>
        <dbReference type="Proteomes" id="UP000820818"/>
    </source>
</evidence>
<name>A0AAD5LMT9_9CRUS</name>
<dbReference type="Proteomes" id="UP000820818">
    <property type="component" value="Linkage Group LG1"/>
</dbReference>
<dbReference type="EMBL" id="WJBH02000001">
    <property type="protein sequence ID" value="KAI9565148.1"/>
    <property type="molecule type" value="Genomic_DNA"/>
</dbReference>
<dbReference type="EMBL" id="WJBH02000358">
    <property type="protein sequence ID" value="KAI9549181.1"/>
    <property type="molecule type" value="Genomic_DNA"/>
</dbReference>
<proteinExistence type="predicted"/>
<keyword evidence="3" id="KW-1185">Reference proteome</keyword>
<organism evidence="2 3">
    <name type="scientific">Daphnia sinensis</name>
    <dbReference type="NCBI Taxonomy" id="1820382"/>
    <lineage>
        <taxon>Eukaryota</taxon>
        <taxon>Metazoa</taxon>
        <taxon>Ecdysozoa</taxon>
        <taxon>Arthropoda</taxon>
        <taxon>Crustacea</taxon>
        <taxon>Branchiopoda</taxon>
        <taxon>Diplostraca</taxon>
        <taxon>Cladocera</taxon>
        <taxon>Anomopoda</taxon>
        <taxon>Daphniidae</taxon>
        <taxon>Daphnia</taxon>
        <taxon>Daphnia similis group</taxon>
    </lineage>
</organism>
<evidence type="ECO:0000313" key="2">
    <source>
        <dbReference type="EMBL" id="KAI9565148.1"/>
    </source>
</evidence>
<sequence>MLSRFIEAYEKFDELQELAKKAKQGRKGLQFGLSANVLDAGIIVKKCWDSFEKNTISACFIHARCLPHLPDEVGSGEGRDYRTQLERRTVTDICGIFSKFSLEPSHLEKLESMGLAELTEVIHKEGAVSGAGIIEKWLNLEADPEIIAAQEIEFFNELNDTLDLSSLNEAEACSSLLMDIEPSPSSPPTPVNHIAHLSEETIKNMLLNYSLAAIEKNIEDPILLGLAHGIRSHLSK</sequence>
<gene>
    <name evidence="1" type="ORF">GHT06_006812</name>
    <name evidence="2" type="ORF">GHT06_008923</name>
</gene>